<keyword evidence="1" id="KW-0732">Signal</keyword>
<dbReference type="CDD" id="cd01450">
    <property type="entry name" value="vWFA_subfamily_ECM"/>
    <property type="match status" value="1"/>
</dbReference>
<feature type="domain" description="VWFA" evidence="2">
    <location>
        <begin position="42"/>
        <end position="215"/>
    </location>
</feature>
<dbReference type="PANTHER" id="PTHR24020">
    <property type="entry name" value="COLLAGEN ALPHA"/>
    <property type="match status" value="1"/>
</dbReference>
<evidence type="ECO:0000313" key="3">
    <source>
        <dbReference type="EMBL" id="CAH1272671.1"/>
    </source>
</evidence>
<evidence type="ECO:0000259" key="2">
    <source>
        <dbReference type="SMART" id="SM00327"/>
    </source>
</evidence>
<dbReference type="Gene3D" id="3.40.50.410">
    <property type="entry name" value="von Willebrand factor, type A domain"/>
    <property type="match status" value="1"/>
</dbReference>
<dbReference type="InterPro" id="IPR050525">
    <property type="entry name" value="ECM_Assembly_Org"/>
</dbReference>
<sequence>MWWKVLLSALLVSVAVSGANAQNNMAPPETSSYTYGYECYCNLDVMFLVDGSSSVGVNGWQDALDYVEEFIKCFNCPRVGFVHCKCEVNTTFPLCYYDNVLDAAGAVEDIAFHHSLTRIGYCIYHAQCTTPWKGAPKIIIVLSDGQIYGKFDGQNTEDVAAYSQNARDAGIEIWAGAAGRPNLINDGGLEEISGSEYRVFNTFDEDPSLLVAVLTIKHCGYCWILVKILPDKQPYPWIGEPGGVVGGGRWGFWRRHLEYACDIVMSPNCFNSLIWCQTGLETAIYDVWTNVYEYADKIESRVTERTVTAGKTLEEILAQLVTLEEQDALGEIIAEFSRCVQEVISAFRGAMTKLQARLDEYIGSFFLGVFCELVDYWDGIVSYIREYFRKFFLEAFQDFCELLDAVIDKVEKLIERYTWLFSAKVNRFLRYVLNLLKCYLRFKKLVQIFADRVARLLCRFLYWLISRYYLIKPFIYPLPYPYPVPVIEPLPVAPGLPVNI</sequence>
<dbReference type="OrthoDB" id="10512896at2759"/>
<reference evidence="3" key="1">
    <citation type="submission" date="2022-01" db="EMBL/GenBank/DDBJ databases">
        <authorList>
            <person name="Braso-Vives M."/>
        </authorList>
    </citation>
    <scope>NUCLEOTIDE SEQUENCE</scope>
</reference>
<name>A0A8K0ACA1_BRALA</name>
<evidence type="ECO:0000256" key="1">
    <source>
        <dbReference type="SAM" id="SignalP"/>
    </source>
</evidence>
<feature type="chain" id="PRO_5035429535" evidence="1">
    <location>
        <begin position="22"/>
        <end position="500"/>
    </location>
</feature>
<feature type="signal peptide" evidence="1">
    <location>
        <begin position="1"/>
        <end position="21"/>
    </location>
</feature>
<dbReference type="InterPro" id="IPR002035">
    <property type="entry name" value="VWF_A"/>
</dbReference>
<dbReference type="AlphaFoldDB" id="A0A8K0ACA1"/>
<keyword evidence="4" id="KW-1185">Reference proteome</keyword>
<gene>
    <name evidence="3" type="primary">COL12A1</name>
    <name evidence="3" type="ORF">BLAG_LOCUS24254</name>
</gene>
<evidence type="ECO:0000313" key="4">
    <source>
        <dbReference type="Proteomes" id="UP000838412"/>
    </source>
</evidence>
<dbReference type="SUPFAM" id="SSF53300">
    <property type="entry name" value="vWA-like"/>
    <property type="match status" value="1"/>
</dbReference>
<dbReference type="PANTHER" id="PTHR24020:SF87">
    <property type="entry name" value="COLLAGEN ALPHA-1(VI) CHAIN-LIKE"/>
    <property type="match status" value="1"/>
</dbReference>
<dbReference type="InterPro" id="IPR036465">
    <property type="entry name" value="vWFA_dom_sf"/>
</dbReference>
<dbReference type="Proteomes" id="UP000838412">
    <property type="component" value="Chromosome 8"/>
</dbReference>
<proteinExistence type="predicted"/>
<organism evidence="3 4">
    <name type="scientific">Branchiostoma lanceolatum</name>
    <name type="common">Common lancelet</name>
    <name type="synonym">Amphioxus lanceolatum</name>
    <dbReference type="NCBI Taxonomy" id="7740"/>
    <lineage>
        <taxon>Eukaryota</taxon>
        <taxon>Metazoa</taxon>
        <taxon>Chordata</taxon>
        <taxon>Cephalochordata</taxon>
        <taxon>Leptocardii</taxon>
        <taxon>Amphioxiformes</taxon>
        <taxon>Branchiostomatidae</taxon>
        <taxon>Branchiostoma</taxon>
    </lineage>
</organism>
<dbReference type="SMART" id="SM00327">
    <property type="entry name" value="VWA"/>
    <property type="match status" value="1"/>
</dbReference>
<dbReference type="EMBL" id="OV696693">
    <property type="protein sequence ID" value="CAH1272671.1"/>
    <property type="molecule type" value="Genomic_DNA"/>
</dbReference>
<dbReference type="PRINTS" id="PR00453">
    <property type="entry name" value="VWFADOMAIN"/>
</dbReference>
<accession>A0A8K0ACA1</accession>
<dbReference type="Pfam" id="PF00092">
    <property type="entry name" value="VWA"/>
    <property type="match status" value="1"/>
</dbReference>
<protein>
    <submittedName>
        <fullName evidence="3">COL12A1 protein</fullName>
    </submittedName>
</protein>